<comment type="subcellular location">
    <subcellularLocation>
        <location evidence="1">Cell membrane</location>
        <topology evidence="1">Multi-pass membrane protein</topology>
    </subcellularLocation>
</comment>
<reference evidence="8 9" key="1">
    <citation type="submission" date="2023-08" db="EMBL/GenBank/DDBJ databases">
        <title>The draft genome sequence of Paracraurococcus sp. LOR1-02.</title>
        <authorList>
            <person name="Kingkaew E."/>
            <person name="Tanasupawat S."/>
        </authorList>
    </citation>
    <scope>NUCLEOTIDE SEQUENCE [LARGE SCALE GENOMIC DNA]</scope>
    <source>
        <strain evidence="8 9">LOR1-02</strain>
    </source>
</reference>
<accession>A0ABT9DYG7</accession>
<feature type="transmembrane region" description="Helical" evidence="6">
    <location>
        <begin position="159"/>
        <end position="180"/>
    </location>
</feature>
<sequence>MKVRRSRGRDPLGLRRVLSDRLLPALVAAMALLAALTLAGARGAADLAGRWEGGAATALTVQLPHGARAERALAALAAMPEIAEARLADPARLAALLRPWLGEAPAIPLPTIIELRLARLPPDAGALAARIAAAVPGAAVEAHGVWVARLLALARSLEAVAFAALLLVAGIATAVVAVAVRAGIAARREAIALLHALGATDGDIAGRFAGRVALLVGLGALAGTLLAAPVLVGFADLAAPLSGGRAAEGLLDLPWAGLPWAELALLPPAAALIGWLTAQVTLRRWLRRLP</sequence>
<keyword evidence="4 6" id="KW-1133">Transmembrane helix</keyword>
<keyword evidence="9" id="KW-1185">Reference proteome</keyword>
<keyword evidence="8" id="KW-0132">Cell division</keyword>
<proteinExistence type="predicted"/>
<keyword evidence="8" id="KW-0131">Cell cycle</keyword>
<name>A0ABT9DYG7_9PROT</name>
<protein>
    <submittedName>
        <fullName evidence="8">Cell division protein FtsX</fullName>
    </submittedName>
</protein>
<comment type="caution">
    <text evidence="8">The sequence shown here is derived from an EMBL/GenBank/DDBJ whole genome shotgun (WGS) entry which is preliminary data.</text>
</comment>
<dbReference type="Pfam" id="PF02687">
    <property type="entry name" value="FtsX"/>
    <property type="match status" value="1"/>
</dbReference>
<dbReference type="InterPro" id="IPR004513">
    <property type="entry name" value="FtsX"/>
</dbReference>
<feature type="transmembrane region" description="Helical" evidence="6">
    <location>
        <begin position="255"/>
        <end position="278"/>
    </location>
</feature>
<dbReference type="EMBL" id="JAUTWS010000009">
    <property type="protein sequence ID" value="MDO9708942.1"/>
    <property type="molecule type" value="Genomic_DNA"/>
</dbReference>
<evidence type="ECO:0000256" key="3">
    <source>
        <dbReference type="ARBA" id="ARBA00022692"/>
    </source>
</evidence>
<dbReference type="Proteomes" id="UP001243009">
    <property type="component" value="Unassembled WGS sequence"/>
</dbReference>
<dbReference type="PANTHER" id="PTHR47755:SF1">
    <property type="entry name" value="CELL DIVISION PROTEIN FTSX"/>
    <property type="match status" value="1"/>
</dbReference>
<dbReference type="RefSeq" id="WP_305103808.1">
    <property type="nucleotide sequence ID" value="NZ_JAUTWS010000009.1"/>
</dbReference>
<evidence type="ECO:0000256" key="1">
    <source>
        <dbReference type="ARBA" id="ARBA00004651"/>
    </source>
</evidence>
<keyword evidence="5 6" id="KW-0472">Membrane</keyword>
<dbReference type="InterPro" id="IPR003838">
    <property type="entry name" value="ABC3_permease_C"/>
</dbReference>
<dbReference type="PANTHER" id="PTHR47755">
    <property type="entry name" value="CELL DIVISION PROTEIN FTSX"/>
    <property type="match status" value="1"/>
</dbReference>
<keyword evidence="2" id="KW-1003">Cell membrane</keyword>
<organism evidence="8 9">
    <name type="scientific">Paracraurococcus lichenis</name>
    <dbReference type="NCBI Taxonomy" id="3064888"/>
    <lineage>
        <taxon>Bacteria</taxon>
        <taxon>Pseudomonadati</taxon>
        <taxon>Pseudomonadota</taxon>
        <taxon>Alphaproteobacteria</taxon>
        <taxon>Acetobacterales</taxon>
        <taxon>Roseomonadaceae</taxon>
        <taxon>Paracraurococcus</taxon>
    </lineage>
</organism>
<gene>
    <name evidence="8" type="ORF">Q7A36_11370</name>
</gene>
<keyword evidence="3 6" id="KW-0812">Transmembrane</keyword>
<evidence type="ECO:0000256" key="4">
    <source>
        <dbReference type="ARBA" id="ARBA00022989"/>
    </source>
</evidence>
<feature type="transmembrane region" description="Helical" evidence="6">
    <location>
        <begin position="21"/>
        <end position="41"/>
    </location>
</feature>
<evidence type="ECO:0000259" key="7">
    <source>
        <dbReference type="Pfam" id="PF02687"/>
    </source>
</evidence>
<feature type="domain" description="ABC3 transporter permease C-terminal" evidence="7">
    <location>
        <begin position="163"/>
        <end position="230"/>
    </location>
</feature>
<evidence type="ECO:0000313" key="9">
    <source>
        <dbReference type="Proteomes" id="UP001243009"/>
    </source>
</evidence>
<evidence type="ECO:0000256" key="2">
    <source>
        <dbReference type="ARBA" id="ARBA00022475"/>
    </source>
</evidence>
<dbReference type="GO" id="GO:0051301">
    <property type="term" value="P:cell division"/>
    <property type="evidence" value="ECO:0007669"/>
    <property type="project" value="UniProtKB-KW"/>
</dbReference>
<evidence type="ECO:0000256" key="5">
    <source>
        <dbReference type="ARBA" id="ARBA00023136"/>
    </source>
</evidence>
<feature type="transmembrane region" description="Helical" evidence="6">
    <location>
        <begin position="212"/>
        <end position="235"/>
    </location>
</feature>
<evidence type="ECO:0000256" key="6">
    <source>
        <dbReference type="SAM" id="Phobius"/>
    </source>
</evidence>
<evidence type="ECO:0000313" key="8">
    <source>
        <dbReference type="EMBL" id="MDO9708942.1"/>
    </source>
</evidence>